<dbReference type="PANTHER" id="PTHR36113:SF3">
    <property type="entry name" value="SLL5075 PROTEIN"/>
    <property type="match status" value="1"/>
</dbReference>
<dbReference type="RefSeq" id="WP_110036643.1">
    <property type="nucleotide sequence ID" value="NZ_QGTL01000002.1"/>
</dbReference>
<dbReference type="AlphaFoldDB" id="A0A317NX38"/>
<dbReference type="Proteomes" id="UP000246410">
    <property type="component" value="Unassembled WGS sequence"/>
</dbReference>
<dbReference type="GO" id="GO:0051213">
    <property type="term" value="F:dioxygenase activity"/>
    <property type="evidence" value="ECO:0007669"/>
    <property type="project" value="UniProtKB-KW"/>
</dbReference>
<dbReference type="Gene3D" id="3.10.180.10">
    <property type="entry name" value="2,3-Dihydroxybiphenyl 1,2-Dioxygenase, domain 1"/>
    <property type="match status" value="1"/>
</dbReference>
<protein>
    <submittedName>
        <fullName evidence="2">Catechol 2,3-dioxygenase-like lactoylglutathione lyase family enzyme</fullName>
    </submittedName>
</protein>
<dbReference type="InterPro" id="IPR037523">
    <property type="entry name" value="VOC_core"/>
</dbReference>
<dbReference type="SUPFAM" id="SSF54593">
    <property type="entry name" value="Glyoxalase/Bleomycin resistance protein/Dihydroxybiphenyl dioxygenase"/>
    <property type="match status" value="1"/>
</dbReference>
<dbReference type="Pfam" id="PF00903">
    <property type="entry name" value="Glyoxalase"/>
    <property type="match status" value="1"/>
</dbReference>
<keyword evidence="2" id="KW-0456">Lyase</keyword>
<proteinExistence type="predicted"/>
<evidence type="ECO:0000313" key="3">
    <source>
        <dbReference type="Proteomes" id="UP000246410"/>
    </source>
</evidence>
<organism evidence="2 3">
    <name type="scientific">Nocardia neocaledoniensis</name>
    <dbReference type="NCBI Taxonomy" id="236511"/>
    <lineage>
        <taxon>Bacteria</taxon>
        <taxon>Bacillati</taxon>
        <taxon>Actinomycetota</taxon>
        <taxon>Actinomycetes</taxon>
        <taxon>Mycobacteriales</taxon>
        <taxon>Nocardiaceae</taxon>
        <taxon>Nocardia</taxon>
    </lineage>
</organism>
<dbReference type="GO" id="GO:0016829">
    <property type="term" value="F:lyase activity"/>
    <property type="evidence" value="ECO:0007669"/>
    <property type="project" value="UniProtKB-KW"/>
</dbReference>
<dbReference type="PROSITE" id="PS51819">
    <property type="entry name" value="VOC"/>
    <property type="match status" value="1"/>
</dbReference>
<dbReference type="PANTHER" id="PTHR36113">
    <property type="entry name" value="LYASE, PUTATIVE-RELATED-RELATED"/>
    <property type="match status" value="1"/>
</dbReference>
<reference evidence="2 3" key="1">
    <citation type="submission" date="2018-05" db="EMBL/GenBank/DDBJ databases">
        <title>Genomic Encyclopedia of Type Strains, Phase IV (KMG-IV): sequencing the most valuable type-strain genomes for metagenomic binning, comparative biology and taxonomic classification.</title>
        <authorList>
            <person name="Goeker M."/>
        </authorList>
    </citation>
    <scope>NUCLEOTIDE SEQUENCE [LARGE SCALE GENOMIC DNA]</scope>
    <source>
        <strain evidence="2 3">DSM 44717</strain>
    </source>
</reference>
<dbReference type="InterPro" id="IPR004360">
    <property type="entry name" value="Glyas_Fos-R_dOase_dom"/>
</dbReference>
<sequence>MRLNHLDLQVSDMYASVRIFVEVFGLDLLSNPRSSSMAILSDGADFVLVLQRMKNEGDRYPRGFHLGFYVDTVAEVNDAKARAEAHGLDVSDVITGNRGTLIYCELPDRILVEVNARSVN</sequence>
<dbReference type="CDD" id="cd06587">
    <property type="entry name" value="VOC"/>
    <property type="match status" value="1"/>
</dbReference>
<accession>A0A317NX38</accession>
<dbReference type="InterPro" id="IPR051332">
    <property type="entry name" value="Fosfomycin_Res_Enzymes"/>
</dbReference>
<evidence type="ECO:0000259" key="1">
    <source>
        <dbReference type="PROSITE" id="PS51819"/>
    </source>
</evidence>
<gene>
    <name evidence="2" type="ORF">DFR69_102605</name>
</gene>
<dbReference type="InterPro" id="IPR029068">
    <property type="entry name" value="Glyas_Bleomycin-R_OHBP_Dase"/>
</dbReference>
<keyword evidence="2" id="KW-0560">Oxidoreductase</keyword>
<keyword evidence="3" id="KW-1185">Reference proteome</keyword>
<keyword evidence="2" id="KW-0223">Dioxygenase</keyword>
<name>A0A317NX38_9NOCA</name>
<feature type="domain" description="VOC" evidence="1">
    <location>
        <begin position="2"/>
        <end position="117"/>
    </location>
</feature>
<comment type="caution">
    <text evidence="2">The sequence shown here is derived from an EMBL/GenBank/DDBJ whole genome shotgun (WGS) entry which is preliminary data.</text>
</comment>
<evidence type="ECO:0000313" key="2">
    <source>
        <dbReference type="EMBL" id="PWV79542.1"/>
    </source>
</evidence>
<dbReference type="EMBL" id="QGTL01000002">
    <property type="protein sequence ID" value="PWV79542.1"/>
    <property type="molecule type" value="Genomic_DNA"/>
</dbReference>